<evidence type="ECO:0000256" key="1">
    <source>
        <dbReference type="ARBA" id="ARBA00007797"/>
    </source>
</evidence>
<dbReference type="GeneID" id="93646828"/>
<proteinExistence type="inferred from homology"/>
<evidence type="ECO:0000313" key="4">
    <source>
        <dbReference type="Proteomes" id="UP000185944"/>
    </source>
</evidence>
<dbReference type="Pfam" id="PF03914">
    <property type="entry name" value="CBF"/>
    <property type="match status" value="1"/>
</dbReference>
<evidence type="ECO:0000313" key="3">
    <source>
        <dbReference type="EMBL" id="OAG32003.1"/>
    </source>
</evidence>
<sequence>MKGCKERVALWKRLGEAGEERDDLEETLMDDLDFCMHHIDEPSTLKLIAEIVQGLPLVEEPAVALDGFVRILQAKKKASVAILRAVVTLVSVHGADLPDFFKMFHDLLTPFLFMESSDELLLMTDQVLKAENLSLAVVRSIVKRLAFLALRVDTLLAHKILGVISRAMQRHPRAPVPYKNREEKENTAEFTNYQPYLFEIDALKDHPVLGNAARAIKSSAPVERLTEHQFITAVEREWAS</sequence>
<dbReference type="GO" id="GO:0042254">
    <property type="term" value="P:ribosome biogenesis"/>
    <property type="evidence" value="ECO:0007669"/>
    <property type="project" value="InterPro"/>
</dbReference>
<gene>
    <name evidence="3" type="ORF">NEDG_00478</name>
</gene>
<name>A0A177EJ54_9MICR</name>
<accession>A0A177EJ54</accession>
<dbReference type="Proteomes" id="UP000185944">
    <property type="component" value="Unassembled WGS sequence"/>
</dbReference>
<dbReference type="STRING" id="1805483.A0A177EJ54"/>
<dbReference type="OrthoDB" id="2189845at2759"/>
<dbReference type="InterPro" id="IPR005612">
    <property type="entry name" value="CCAAT-binding_factor"/>
</dbReference>
<feature type="domain" description="CCAAT-binding factor" evidence="2">
    <location>
        <begin position="81"/>
        <end position="187"/>
    </location>
</feature>
<comment type="similarity">
    <text evidence="1">Belongs to the CBF/MAK21 family.</text>
</comment>
<dbReference type="PANTHER" id="PTHR12455:SF0">
    <property type="entry name" value="NUCLEOLAR COMPLEX PROTEIN 4 HOMOLOG"/>
    <property type="match status" value="1"/>
</dbReference>
<keyword evidence="4" id="KW-1185">Reference proteome</keyword>
<reference evidence="3 4" key="1">
    <citation type="submission" date="2016-02" db="EMBL/GenBank/DDBJ databases">
        <title>Discovery of a natural microsporidian pathogen with a broad tissue tropism in Caenorhabditis elegans.</title>
        <authorList>
            <person name="Luallen R.J."/>
            <person name="Reinke A.W."/>
            <person name="Tong L."/>
            <person name="Botts M.R."/>
            <person name="Felix M.-A."/>
            <person name="Troemel E.R."/>
        </authorList>
    </citation>
    <scope>NUCLEOTIDE SEQUENCE [LARGE SCALE GENOMIC DNA]</scope>
    <source>
        <strain evidence="3 4">JUm2807</strain>
    </source>
</reference>
<dbReference type="AlphaFoldDB" id="A0A177EJ54"/>
<organism evidence="3 4">
    <name type="scientific">Nematocida displodere</name>
    <dbReference type="NCBI Taxonomy" id="1805483"/>
    <lineage>
        <taxon>Eukaryota</taxon>
        <taxon>Fungi</taxon>
        <taxon>Fungi incertae sedis</taxon>
        <taxon>Microsporidia</taxon>
        <taxon>Nematocida</taxon>
    </lineage>
</organism>
<protein>
    <submittedName>
        <fullName evidence="3">U3 small nucleolar RNA-associated protein 19</fullName>
    </submittedName>
</protein>
<dbReference type="VEuPathDB" id="MicrosporidiaDB:NEDG_00478"/>
<dbReference type="GO" id="GO:0030692">
    <property type="term" value="C:Noc4p-Nop14p complex"/>
    <property type="evidence" value="ECO:0007669"/>
    <property type="project" value="TreeGrafter"/>
</dbReference>
<evidence type="ECO:0000259" key="2">
    <source>
        <dbReference type="Pfam" id="PF03914"/>
    </source>
</evidence>
<dbReference type="GO" id="GO:0032040">
    <property type="term" value="C:small-subunit processome"/>
    <property type="evidence" value="ECO:0007669"/>
    <property type="project" value="TreeGrafter"/>
</dbReference>
<comment type="caution">
    <text evidence="3">The sequence shown here is derived from an EMBL/GenBank/DDBJ whole genome shotgun (WGS) entry which is preliminary data.</text>
</comment>
<dbReference type="RefSeq" id="XP_067545604.1">
    <property type="nucleotide sequence ID" value="XM_067687896.1"/>
</dbReference>
<dbReference type="EMBL" id="LTDL01000014">
    <property type="protein sequence ID" value="OAG32003.1"/>
    <property type="molecule type" value="Genomic_DNA"/>
</dbReference>
<dbReference type="PANTHER" id="PTHR12455">
    <property type="entry name" value="NUCLEOLAR COMPLEX PROTEIN 4"/>
    <property type="match status" value="1"/>
</dbReference>
<dbReference type="InterPro" id="IPR027193">
    <property type="entry name" value="Noc4"/>
</dbReference>